<organism evidence="1 2">
    <name type="scientific">Sphingobium lignivorans</name>
    <dbReference type="NCBI Taxonomy" id="2735886"/>
    <lineage>
        <taxon>Bacteria</taxon>
        <taxon>Pseudomonadati</taxon>
        <taxon>Pseudomonadota</taxon>
        <taxon>Alphaproteobacteria</taxon>
        <taxon>Sphingomonadales</taxon>
        <taxon>Sphingomonadaceae</taxon>
        <taxon>Sphingobium</taxon>
    </lineage>
</organism>
<gene>
    <name evidence="1" type="ORF">HNP60_002110</name>
</gene>
<sequence length="102" mass="10701">MRRRFGSRLRHLEIAAADNAAARHDFAHRAGRKDVAVIVHQFHADGVGGAAAARQALGMLASRGGGHDLGREPGGDHVALGLAVALAHAGAENLHRLPQLVR</sequence>
<accession>A0ABR6NGC8</accession>
<protein>
    <submittedName>
        <fullName evidence="1">Uncharacterized protein</fullName>
    </submittedName>
</protein>
<evidence type="ECO:0000313" key="1">
    <source>
        <dbReference type="EMBL" id="MBB5986136.1"/>
    </source>
</evidence>
<name>A0ABR6NGC8_9SPHN</name>
<comment type="caution">
    <text evidence="1">The sequence shown here is derived from an EMBL/GenBank/DDBJ whole genome shotgun (WGS) entry which is preliminary data.</text>
</comment>
<proteinExistence type="predicted"/>
<reference evidence="1 2" key="1">
    <citation type="submission" date="2020-08" db="EMBL/GenBank/DDBJ databases">
        <title>Exploring microbial biodiversity for novel pathways involved in the catabolism of aromatic compounds derived from lignin.</title>
        <authorList>
            <person name="Elkins J."/>
        </authorList>
    </citation>
    <scope>NUCLEOTIDE SEQUENCE [LARGE SCALE GENOMIC DNA]</scope>
    <source>
        <strain evidence="1 2">B1D3A</strain>
    </source>
</reference>
<dbReference type="EMBL" id="JACHKA010000001">
    <property type="protein sequence ID" value="MBB5986136.1"/>
    <property type="molecule type" value="Genomic_DNA"/>
</dbReference>
<keyword evidence="2" id="KW-1185">Reference proteome</keyword>
<evidence type="ECO:0000313" key="2">
    <source>
        <dbReference type="Proteomes" id="UP001138540"/>
    </source>
</evidence>
<dbReference type="Proteomes" id="UP001138540">
    <property type="component" value="Unassembled WGS sequence"/>
</dbReference>